<dbReference type="PIRSF" id="PIRSF016636">
    <property type="entry name" value="AlgI_DltB"/>
    <property type="match status" value="1"/>
</dbReference>
<feature type="transmembrane region" description="Helical" evidence="8">
    <location>
        <begin position="310"/>
        <end position="332"/>
    </location>
</feature>
<name>A0ABS8NAY1_9CLOT</name>
<reference evidence="9" key="1">
    <citation type="submission" date="2021-11" db="EMBL/GenBank/DDBJ databases">
        <authorList>
            <person name="Qingchun L."/>
            <person name="Dong Z."/>
            <person name="Zongwei Q."/>
            <person name="Jia Z."/>
            <person name="Duotao L."/>
        </authorList>
    </citation>
    <scope>NUCLEOTIDE SEQUENCE</scope>
    <source>
        <strain evidence="9">WLY-B-L2</strain>
    </source>
</reference>
<evidence type="ECO:0000256" key="1">
    <source>
        <dbReference type="ARBA" id="ARBA00004651"/>
    </source>
</evidence>
<keyword evidence="6 7" id="KW-0472">Membrane</keyword>
<evidence type="ECO:0000256" key="2">
    <source>
        <dbReference type="ARBA" id="ARBA00010323"/>
    </source>
</evidence>
<keyword evidence="3 7" id="KW-1003">Cell membrane</keyword>
<dbReference type="InterPro" id="IPR051085">
    <property type="entry name" value="MB_O-acyltransferase"/>
</dbReference>
<protein>
    <submittedName>
        <fullName evidence="9">MBOAT family protein</fullName>
    </submittedName>
</protein>
<dbReference type="PIRSF" id="PIRSF500217">
    <property type="entry name" value="AlgI"/>
    <property type="match status" value="1"/>
</dbReference>
<keyword evidence="7" id="KW-0808">Transferase</keyword>
<organism evidence="9 10">
    <name type="scientific">Clostridium aromativorans</name>
    <dbReference type="NCBI Taxonomy" id="2836848"/>
    <lineage>
        <taxon>Bacteria</taxon>
        <taxon>Bacillati</taxon>
        <taxon>Bacillota</taxon>
        <taxon>Clostridia</taxon>
        <taxon>Eubacteriales</taxon>
        <taxon>Clostridiaceae</taxon>
        <taxon>Clostridium</taxon>
    </lineage>
</organism>
<comment type="subcellular location">
    <subcellularLocation>
        <location evidence="1">Cell membrane</location>
        <topology evidence="1">Multi-pass membrane protein</topology>
    </subcellularLocation>
</comment>
<gene>
    <name evidence="9" type="ORF">LN736_15225</name>
</gene>
<proteinExistence type="inferred from homology"/>
<feature type="transmembrane region" description="Helical" evidence="8">
    <location>
        <begin position="222"/>
        <end position="241"/>
    </location>
</feature>
<feature type="transmembrane region" description="Helical" evidence="8">
    <location>
        <begin position="421"/>
        <end position="439"/>
    </location>
</feature>
<evidence type="ECO:0000256" key="5">
    <source>
        <dbReference type="ARBA" id="ARBA00022989"/>
    </source>
</evidence>
<accession>A0ABS8NAY1</accession>
<evidence type="ECO:0000256" key="3">
    <source>
        <dbReference type="ARBA" id="ARBA00022475"/>
    </source>
</evidence>
<evidence type="ECO:0000256" key="8">
    <source>
        <dbReference type="SAM" id="Phobius"/>
    </source>
</evidence>
<dbReference type="PANTHER" id="PTHR13285">
    <property type="entry name" value="ACYLTRANSFERASE"/>
    <property type="match status" value="1"/>
</dbReference>
<keyword evidence="7" id="KW-0012">Acyltransferase</keyword>
<dbReference type="EMBL" id="JAJJPB010000025">
    <property type="protein sequence ID" value="MCC9296210.1"/>
    <property type="molecule type" value="Genomic_DNA"/>
</dbReference>
<dbReference type="InterPro" id="IPR004299">
    <property type="entry name" value="MBOAT_fam"/>
</dbReference>
<dbReference type="InterPro" id="IPR024194">
    <property type="entry name" value="Ac/AlaTfrase_AlgI/DltB"/>
</dbReference>
<feature type="transmembrane region" description="Helical" evidence="8">
    <location>
        <begin position="366"/>
        <end position="385"/>
    </location>
</feature>
<comment type="similarity">
    <text evidence="2 7">Belongs to the membrane-bound acyltransferase family.</text>
</comment>
<feature type="transmembrane region" description="Helical" evidence="8">
    <location>
        <begin position="7"/>
        <end position="26"/>
    </location>
</feature>
<evidence type="ECO:0000256" key="4">
    <source>
        <dbReference type="ARBA" id="ARBA00022692"/>
    </source>
</evidence>
<keyword evidence="5 8" id="KW-1133">Transmembrane helix</keyword>
<feature type="transmembrane region" description="Helical" evidence="8">
    <location>
        <begin position="106"/>
        <end position="130"/>
    </location>
</feature>
<keyword evidence="4 8" id="KW-0812">Transmembrane</keyword>
<feature type="transmembrane region" description="Helical" evidence="8">
    <location>
        <begin position="460"/>
        <end position="478"/>
    </location>
</feature>
<feature type="transmembrane region" description="Helical" evidence="8">
    <location>
        <begin position="46"/>
        <end position="64"/>
    </location>
</feature>
<sequence>MSFNSAQFLLFFFIVVIFYYVLPNRIRWIWLLAASYCFYMTWNPKYIFLIITSTLITYVGGLLIDRVEKVKIRKLLVFFSISSNLGILFIFKYYDFFSTSITRVFYHFHIAVNMPSFDFILPVGISFYTFQALSYIIDVYRKDVRAEKNLGKYALFVSFFPQLLSGPIQKSKHFMKQIYENHYFSYNNVKSGLLLMLWGYFQKTMVADRIGSIVNVVYSDPTNYRGFIIVIATVFFAFQLYCDFSSYSNIAIGAAQVMGFRLSQNFERPYFSKSIREFWKRWHMSLTSWFMDYLYFPLGGSRCSKARKYFNVMIVFMVSGLWHGSSFTFVVWGTLHGIYYIVENLFSPVGDMLVRKFKIRTSSFGYKLSMILINFILVDFAWLFFRATSFKNAVVLIKNMFYFNPSVFTDGSLYKLGLDSSNFFVAMLSLGIVFIVDLLQRTKNLRDELLKQNMVFRWSLYLTSAIVILIFGVYGSGYDIQQFIYSRF</sequence>
<feature type="transmembrane region" description="Helical" evidence="8">
    <location>
        <begin position="76"/>
        <end position="94"/>
    </location>
</feature>
<dbReference type="Proteomes" id="UP001165422">
    <property type="component" value="Unassembled WGS sequence"/>
</dbReference>
<evidence type="ECO:0000313" key="9">
    <source>
        <dbReference type="EMBL" id="MCC9296210.1"/>
    </source>
</evidence>
<dbReference type="PANTHER" id="PTHR13285:SF18">
    <property type="entry name" value="PROTEIN-CYSTEINE N-PALMITOYLTRANSFERASE RASP"/>
    <property type="match status" value="1"/>
</dbReference>
<dbReference type="Pfam" id="PF03062">
    <property type="entry name" value="MBOAT"/>
    <property type="match status" value="1"/>
</dbReference>
<evidence type="ECO:0000313" key="10">
    <source>
        <dbReference type="Proteomes" id="UP001165422"/>
    </source>
</evidence>
<keyword evidence="10" id="KW-1185">Reference proteome</keyword>
<comment type="caution">
    <text evidence="9">The sequence shown here is derived from an EMBL/GenBank/DDBJ whole genome shotgun (WGS) entry which is preliminary data.</text>
</comment>
<evidence type="ECO:0000256" key="6">
    <source>
        <dbReference type="ARBA" id="ARBA00023136"/>
    </source>
</evidence>
<dbReference type="InterPro" id="IPR028362">
    <property type="entry name" value="AlgI"/>
</dbReference>
<evidence type="ECO:0000256" key="7">
    <source>
        <dbReference type="PIRNR" id="PIRNR016636"/>
    </source>
</evidence>